<feature type="non-terminal residue" evidence="1">
    <location>
        <position position="1"/>
    </location>
</feature>
<keyword evidence="2" id="KW-1185">Reference proteome</keyword>
<organism evidence="1 2">
    <name type="scientific">Coptis chinensis</name>
    <dbReference type="NCBI Taxonomy" id="261450"/>
    <lineage>
        <taxon>Eukaryota</taxon>
        <taxon>Viridiplantae</taxon>
        <taxon>Streptophyta</taxon>
        <taxon>Embryophyta</taxon>
        <taxon>Tracheophyta</taxon>
        <taxon>Spermatophyta</taxon>
        <taxon>Magnoliopsida</taxon>
        <taxon>Ranunculales</taxon>
        <taxon>Ranunculaceae</taxon>
        <taxon>Coptidoideae</taxon>
        <taxon>Coptis</taxon>
    </lineage>
</organism>
<dbReference type="Proteomes" id="UP000631114">
    <property type="component" value="Unassembled WGS sequence"/>
</dbReference>
<dbReference type="AlphaFoldDB" id="A0A835HUC7"/>
<comment type="caution">
    <text evidence="1">The sequence shown here is derived from an EMBL/GenBank/DDBJ whole genome shotgun (WGS) entry which is preliminary data.</text>
</comment>
<protein>
    <submittedName>
        <fullName evidence="1">Uncharacterized protein</fullName>
    </submittedName>
</protein>
<sequence>CSRWEKECFLYDRDREALMEFANEADERAKEAEVSETRLTEELHLMRENITMLEQSRLQGCSDNHIHCSKCSSLKADDQIPCPHVLAAMPVSE</sequence>
<dbReference type="OrthoDB" id="1913731at2759"/>
<evidence type="ECO:0000313" key="2">
    <source>
        <dbReference type="Proteomes" id="UP000631114"/>
    </source>
</evidence>
<dbReference type="PANTHER" id="PTHR35689:SF1">
    <property type="entry name" value="EARLY ENDOSOME ANTIGEN"/>
    <property type="match status" value="1"/>
</dbReference>
<accession>A0A835HUC7</accession>
<gene>
    <name evidence="1" type="ORF">IFM89_006401</name>
</gene>
<dbReference type="PANTHER" id="PTHR35689">
    <property type="entry name" value="EARLY ENDOSOME ANTIGEN"/>
    <property type="match status" value="1"/>
</dbReference>
<reference evidence="1 2" key="1">
    <citation type="submission" date="2020-10" db="EMBL/GenBank/DDBJ databases">
        <title>The Coptis chinensis genome and diversification of protoberbering-type alkaloids.</title>
        <authorList>
            <person name="Wang B."/>
            <person name="Shu S."/>
            <person name="Song C."/>
            <person name="Liu Y."/>
        </authorList>
    </citation>
    <scope>NUCLEOTIDE SEQUENCE [LARGE SCALE GENOMIC DNA]</scope>
    <source>
        <strain evidence="1">HL-2020</strain>
        <tissue evidence="1">Leaf</tissue>
    </source>
</reference>
<name>A0A835HUC7_9MAGN</name>
<dbReference type="EMBL" id="JADFTS010000005">
    <property type="protein sequence ID" value="KAF9604392.1"/>
    <property type="molecule type" value="Genomic_DNA"/>
</dbReference>
<proteinExistence type="predicted"/>
<evidence type="ECO:0000313" key="1">
    <source>
        <dbReference type="EMBL" id="KAF9604392.1"/>
    </source>
</evidence>